<reference evidence="3 4" key="1">
    <citation type="submission" date="2021-03" db="EMBL/GenBank/DDBJ databases">
        <title>Muricauda sp. CAU 1631 isolated from Incheon.</title>
        <authorList>
            <person name="Kim W."/>
        </authorList>
    </citation>
    <scope>NUCLEOTIDE SEQUENCE [LARGE SCALE GENOMIC DNA]</scope>
    <source>
        <strain evidence="3 4">CAU 1631</strain>
    </source>
</reference>
<dbReference type="EMBL" id="JAFLND010000003">
    <property type="protein sequence ID" value="MBO0331462.1"/>
    <property type="molecule type" value="Genomic_DNA"/>
</dbReference>
<organism evidence="3 4">
    <name type="scientific">[Muricauda] lutisoli</name>
    <dbReference type="NCBI Taxonomy" id="2816035"/>
    <lineage>
        <taxon>Bacteria</taxon>
        <taxon>Pseudomonadati</taxon>
        <taxon>Bacteroidota</taxon>
        <taxon>Flavobacteriia</taxon>
        <taxon>Flavobacteriales</taxon>
        <taxon>Flavobacteriaceae</taxon>
        <taxon>Allomuricauda</taxon>
    </lineage>
</organism>
<dbReference type="RefSeq" id="WP_207071823.1">
    <property type="nucleotide sequence ID" value="NZ_JAFLND010000003.1"/>
</dbReference>
<evidence type="ECO:0000313" key="3">
    <source>
        <dbReference type="EMBL" id="MBO0331462.1"/>
    </source>
</evidence>
<gene>
    <name evidence="3" type="ORF">J0X13_12935</name>
</gene>
<evidence type="ECO:0000259" key="2">
    <source>
        <dbReference type="Pfam" id="PF12146"/>
    </source>
</evidence>
<evidence type="ECO:0000256" key="1">
    <source>
        <dbReference type="ARBA" id="ARBA00022801"/>
    </source>
</evidence>
<name>A0ABS3EYV8_9FLAO</name>
<dbReference type="Proteomes" id="UP000664163">
    <property type="component" value="Unassembled WGS sequence"/>
</dbReference>
<dbReference type="PANTHER" id="PTHR22946">
    <property type="entry name" value="DIENELACTONE HYDROLASE DOMAIN-CONTAINING PROTEIN-RELATED"/>
    <property type="match status" value="1"/>
</dbReference>
<keyword evidence="4" id="KW-1185">Reference proteome</keyword>
<dbReference type="Gene3D" id="3.40.50.1820">
    <property type="entry name" value="alpha/beta hydrolase"/>
    <property type="match status" value="1"/>
</dbReference>
<protein>
    <submittedName>
        <fullName evidence="3">Alpha/beta hydrolase</fullName>
    </submittedName>
</protein>
<evidence type="ECO:0000313" key="4">
    <source>
        <dbReference type="Proteomes" id="UP000664163"/>
    </source>
</evidence>
<sequence length="306" mass="34867">MFRAIEFISQQVILRGRLYLPKKISSKKYPVVIMAHGFTTTIHGMIADKYAERFRKADFAVLLYDHRNLGISDGEPRQEINFWVQSRGYIDAIDFVFKQPEIDTNKIMVWGSSMSAREAFLVGSVDERVKAIIAMVPAFGDHYPLKDRDSALYTFAKETLLEDDILGLPYSTTERVAVVSHDQINNPSALKELTAFRWFMEYGGRFGTNWQNVVSFSNTETPEEFHLSQCAAHLKAPILMIVAKNDEMAGANPNITAKIFSLIMQPKEWVDISGGHFGLLNYPSRLFEKSSKAQINFLKRQLDEKP</sequence>
<comment type="caution">
    <text evidence="3">The sequence shown here is derived from an EMBL/GenBank/DDBJ whole genome shotgun (WGS) entry which is preliminary data.</text>
</comment>
<dbReference type="InterPro" id="IPR029058">
    <property type="entry name" value="AB_hydrolase_fold"/>
</dbReference>
<dbReference type="GO" id="GO:0016787">
    <property type="term" value="F:hydrolase activity"/>
    <property type="evidence" value="ECO:0007669"/>
    <property type="project" value="UniProtKB-KW"/>
</dbReference>
<dbReference type="InterPro" id="IPR050261">
    <property type="entry name" value="FrsA_esterase"/>
</dbReference>
<proteinExistence type="predicted"/>
<dbReference type="Pfam" id="PF12146">
    <property type="entry name" value="Hydrolase_4"/>
    <property type="match status" value="1"/>
</dbReference>
<dbReference type="PANTHER" id="PTHR22946:SF9">
    <property type="entry name" value="POLYKETIDE TRANSFERASE AF380"/>
    <property type="match status" value="1"/>
</dbReference>
<dbReference type="InterPro" id="IPR022742">
    <property type="entry name" value="Hydrolase_4"/>
</dbReference>
<dbReference type="SUPFAM" id="SSF53474">
    <property type="entry name" value="alpha/beta-Hydrolases"/>
    <property type="match status" value="1"/>
</dbReference>
<accession>A0ABS3EYV8</accession>
<feature type="domain" description="Serine aminopeptidase S33" evidence="2">
    <location>
        <begin position="31"/>
        <end position="144"/>
    </location>
</feature>
<keyword evidence="1 3" id="KW-0378">Hydrolase</keyword>
<dbReference type="Gene3D" id="1.10.10.800">
    <property type="match status" value="1"/>
</dbReference>